<reference evidence="1 2" key="1">
    <citation type="submission" date="2013-03" db="EMBL/GenBank/DDBJ databases">
        <title>The Genome Sequence of Exophiala aquamarina CBS 119918.</title>
        <authorList>
            <consortium name="The Broad Institute Genomics Platform"/>
            <person name="Cuomo C."/>
            <person name="de Hoog S."/>
            <person name="Gorbushina A."/>
            <person name="Walker B."/>
            <person name="Young S.K."/>
            <person name="Zeng Q."/>
            <person name="Gargeya S."/>
            <person name="Fitzgerald M."/>
            <person name="Haas B."/>
            <person name="Abouelleil A."/>
            <person name="Allen A.W."/>
            <person name="Alvarado L."/>
            <person name="Arachchi H.M."/>
            <person name="Berlin A.M."/>
            <person name="Chapman S.B."/>
            <person name="Gainer-Dewar J."/>
            <person name="Goldberg J."/>
            <person name="Griggs A."/>
            <person name="Gujja S."/>
            <person name="Hansen M."/>
            <person name="Howarth C."/>
            <person name="Imamovic A."/>
            <person name="Ireland A."/>
            <person name="Larimer J."/>
            <person name="McCowan C."/>
            <person name="Murphy C."/>
            <person name="Pearson M."/>
            <person name="Poon T.W."/>
            <person name="Priest M."/>
            <person name="Roberts A."/>
            <person name="Saif S."/>
            <person name="Shea T."/>
            <person name="Sisk P."/>
            <person name="Sykes S."/>
            <person name="Wortman J."/>
            <person name="Nusbaum C."/>
            <person name="Birren B."/>
        </authorList>
    </citation>
    <scope>NUCLEOTIDE SEQUENCE [LARGE SCALE GENOMIC DNA]</scope>
    <source>
        <strain evidence="1 2">CBS 119918</strain>
    </source>
</reference>
<dbReference type="RefSeq" id="XP_013258192.1">
    <property type="nucleotide sequence ID" value="XM_013402738.1"/>
</dbReference>
<dbReference type="OrthoDB" id="1577640at2759"/>
<protein>
    <recommendedName>
        <fullName evidence="3">Fungal N-terminal domain-containing protein</fullName>
    </recommendedName>
</protein>
<dbReference type="EMBL" id="AMGV01000007">
    <property type="protein sequence ID" value="KEF55602.1"/>
    <property type="molecule type" value="Genomic_DNA"/>
</dbReference>
<accession>A0A072P7A1</accession>
<name>A0A072P7A1_9EURO</name>
<dbReference type="VEuPathDB" id="FungiDB:A1O9_08352"/>
<dbReference type="Proteomes" id="UP000027920">
    <property type="component" value="Unassembled WGS sequence"/>
</dbReference>
<keyword evidence="2" id="KW-1185">Reference proteome</keyword>
<dbReference type="AlphaFoldDB" id="A0A072P7A1"/>
<sequence length="172" mass="19210">MDPLSVIASVIAVLQAANAVISICYDFKAAMKDVPKTLTWIITEIQELRSVLETMDQLASRDSNTDPGLSLKQWRSFEIVSEPQTGPLAACLRELKSLETLIGGQSGDKKGSKTKALLQVMKWQFGGEEIRLSLQRIERIKSTLSLAITADEARVDEKRYYDNNSEYANQRT</sequence>
<comment type="caution">
    <text evidence="1">The sequence shown here is derived from an EMBL/GenBank/DDBJ whole genome shotgun (WGS) entry which is preliminary data.</text>
</comment>
<dbReference type="HOGENOM" id="CLU_1555259_0_0_1"/>
<evidence type="ECO:0000313" key="2">
    <source>
        <dbReference type="Proteomes" id="UP000027920"/>
    </source>
</evidence>
<organism evidence="1 2">
    <name type="scientific">Exophiala aquamarina CBS 119918</name>
    <dbReference type="NCBI Taxonomy" id="1182545"/>
    <lineage>
        <taxon>Eukaryota</taxon>
        <taxon>Fungi</taxon>
        <taxon>Dikarya</taxon>
        <taxon>Ascomycota</taxon>
        <taxon>Pezizomycotina</taxon>
        <taxon>Eurotiomycetes</taxon>
        <taxon>Chaetothyriomycetidae</taxon>
        <taxon>Chaetothyriales</taxon>
        <taxon>Herpotrichiellaceae</taxon>
        <taxon>Exophiala</taxon>
    </lineage>
</organism>
<dbReference type="GeneID" id="25283265"/>
<proteinExistence type="predicted"/>
<evidence type="ECO:0008006" key="3">
    <source>
        <dbReference type="Google" id="ProtNLM"/>
    </source>
</evidence>
<gene>
    <name evidence="1" type="ORF">A1O9_08352</name>
</gene>
<evidence type="ECO:0000313" key="1">
    <source>
        <dbReference type="EMBL" id="KEF55602.1"/>
    </source>
</evidence>